<dbReference type="InterPro" id="IPR016193">
    <property type="entry name" value="Cytidine_deaminase-like"/>
</dbReference>
<dbReference type="OMA" id="PTKFCVG"/>
<gene>
    <name evidence="2" type="ORF">SPRG_00851</name>
</gene>
<accession>A0A067CZV8</accession>
<evidence type="ECO:0000259" key="1">
    <source>
        <dbReference type="PROSITE" id="PS51747"/>
    </source>
</evidence>
<proteinExistence type="predicted"/>
<dbReference type="PROSITE" id="PS51747">
    <property type="entry name" value="CYT_DCMP_DEAMINASES_2"/>
    <property type="match status" value="1"/>
</dbReference>
<evidence type="ECO:0000313" key="2">
    <source>
        <dbReference type="EMBL" id="KDO34790.1"/>
    </source>
</evidence>
<keyword evidence="3" id="KW-1185">Reference proteome</keyword>
<name>A0A067CZV8_SAPPC</name>
<protein>
    <recommendedName>
        <fullName evidence="1">CMP/dCMP-type deaminase domain-containing protein</fullName>
    </recommendedName>
</protein>
<dbReference type="OrthoDB" id="252265at2759"/>
<dbReference type="PANTHER" id="PTHR11079:SF162">
    <property type="entry name" value="RIBOFLAVIN BIOSYNTHESIS PROTEIN PYRD, CHLOROPLASTIC"/>
    <property type="match status" value="1"/>
</dbReference>
<dbReference type="GO" id="GO:0008835">
    <property type="term" value="F:diaminohydroxyphosphoribosylaminopyrimidine deaminase activity"/>
    <property type="evidence" value="ECO:0007669"/>
    <property type="project" value="TreeGrafter"/>
</dbReference>
<dbReference type="AlphaFoldDB" id="A0A067CZV8"/>
<dbReference type="InterPro" id="IPR002125">
    <property type="entry name" value="CMP_dCMP_dom"/>
</dbReference>
<dbReference type="EMBL" id="KK583190">
    <property type="protein sequence ID" value="KDO34790.1"/>
    <property type="molecule type" value="Genomic_DNA"/>
</dbReference>
<organism evidence="2 3">
    <name type="scientific">Saprolegnia parasitica (strain CBS 223.65)</name>
    <dbReference type="NCBI Taxonomy" id="695850"/>
    <lineage>
        <taxon>Eukaryota</taxon>
        <taxon>Sar</taxon>
        <taxon>Stramenopiles</taxon>
        <taxon>Oomycota</taxon>
        <taxon>Saprolegniomycetes</taxon>
        <taxon>Saprolegniales</taxon>
        <taxon>Saprolegniaceae</taxon>
        <taxon>Saprolegnia</taxon>
    </lineage>
</organism>
<reference evidence="2 3" key="1">
    <citation type="journal article" date="2013" name="PLoS Genet.">
        <title>Distinctive expansion of potential virulence genes in the genome of the oomycete fish pathogen Saprolegnia parasitica.</title>
        <authorList>
            <person name="Jiang R.H."/>
            <person name="de Bruijn I."/>
            <person name="Haas B.J."/>
            <person name="Belmonte R."/>
            <person name="Lobach L."/>
            <person name="Christie J."/>
            <person name="van den Ackerveken G."/>
            <person name="Bottin A."/>
            <person name="Bulone V."/>
            <person name="Diaz-Moreno S.M."/>
            <person name="Dumas B."/>
            <person name="Fan L."/>
            <person name="Gaulin E."/>
            <person name="Govers F."/>
            <person name="Grenville-Briggs L.J."/>
            <person name="Horner N.R."/>
            <person name="Levin J.Z."/>
            <person name="Mammella M."/>
            <person name="Meijer H.J."/>
            <person name="Morris P."/>
            <person name="Nusbaum C."/>
            <person name="Oome S."/>
            <person name="Phillips A.J."/>
            <person name="van Rooyen D."/>
            <person name="Rzeszutek E."/>
            <person name="Saraiva M."/>
            <person name="Secombes C.J."/>
            <person name="Seidl M.F."/>
            <person name="Snel B."/>
            <person name="Stassen J.H."/>
            <person name="Sykes S."/>
            <person name="Tripathy S."/>
            <person name="van den Berg H."/>
            <person name="Vega-Arreguin J.C."/>
            <person name="Wawra S."/>
            <person name="Young S.K."/>
            <person name="Zeng Q."/>
            <person name="Dieguez-Uribeondo J."/>
            <person name="Russ C."/>
            <person name="Tyler B.M."/>
            <person name="van West P."/>
        </authorList>
    </citation>
    <scope>NUCLEOTIDE SEQUENCE [LARGE SCALE GENOMIC DNA]</scope>
    <source>
        <strain evidence="2 3">CBS 223.65</strain>
    </source>
</reference>
<dbReference type="Pfam" id="PF18785">
    <property type="entry name" value="Inv-AAD"/>
    <property type="match status" value="1"/>
</dbReference>
<evidence type="ECO:0000313" key="3">
    <source>
        <dbReference type="Proteomes" id="UP000030745"/>
    </source>
</evidence>
<dbReference type="GeneID" id="24123478"/>
<dbReference type="Gene3D" id="3.40.140.10">
    <property type="entry name" value="Cytidine Deaminase, domain 2"/>
    <property type="match status" value="1"/>
</dbReference>
<dbReference type="PANTHER" id="PTHR11079">
    <property type="entry name" value="CYTOSINE DEAMINASE FAMILY MEMBER"/>
    <property type="match status" value="1"/>
</dbReference>
<sequence>MTEDDRYMRLAIAEAHRSPPVESAFCVGCVIVQDGRVLATGFSRELPGNTHAEQCALLKLQMQASGSTLYTTMEPCSVRLSGNKPCVESCIEAGVARVVVGAMEPSTFVTCKGVQLLRDHGIQVDLLVGLEADCLAPNRHLDLA</sequence>
<dbReference type="SUPFAM" id="SSF53927">
    <property type="entry name" value="Cytidine deaminase-like"/>
    <property type="match status" value="1"/>
</dbReference>
<dbReference type="VEuPathDB" id="FungiDB:SPRG_00851"/>
<dbReference type="Proteomes" id="UP000030745">
    <property type="component" value="Unassembled WGS sequence"/>
</dbReference>
<dbReference type="RefSeq" id="XP_012194457.1">
    <property type="nucleotide sequence ID" value="XM_012339067.1"/>
</dbReference>
<feature type="domain" description="CMP/dCMP-type deaminase" evidence="1">
    <location>
        <begin position="2"/>
        <end position="125"/>
    </location>
</feature>
<dbReference type="KEGG" id="spar:SPRG_00851"/>
<dbReference type="STRING" id="695850.A0A067CZV8"/>